<dbReference type="AlphaFoldDB" id="A0A068VEP2"/>
<protein>
    <submittedName>
        <fullName evidence="2">Uncharacterized protein</fullName>
    </submittedName>
</protein>
<dbReference type="InterPro" id="IPR029058">
    <property type="entry name" value="AB_hydrolase_fold"/>
</dbReference>
<dbReference type="InParanoid" id="A0A068VEP2"/>
<dbReference type="GO" id="GO:0004185">
    <property type="term" value="F:serine-type carboxypeptidase activity"/>
    <property type="evidence" value="ECO:0007669"/>
    <property type="project" value="InterPro"/>
</dbReference>
<sequence>MMRIQQTSIAQFTLDLEGLKEANKIMALPGQPKRVNFDLYSGYVTVDPKISGADPWADDYALSYLNNPDVQKSLHATTTGTSGPSSLCSNSINWTDSPDHVLPTIKELMASGINLWIYRGICEKENHFSSLVHPRRGWRICGGISELTFVTVRGAGLLVPRYQPARALGVFSSFMEGKLPSSS</sequence>
<evidence type="ECO:0000256" key="1">
    <source>
        <dbReference type="ARBA" id="ARBA00009431"/>
    </source>
</evidence>
<dbReference type="OMA" id="WRICGGI"/>
<evidence type="ECO:0000313" key="2">
    <source>
        <dbReference type="EMBL" id="CDP18163.1"/>
    </source>
</evidence>
<evidence type="ECO:0000313" key="3">
    <source>
        <dbReference type="Proteomes" id="UP000295252"/>
    </source>
</evidence>
<proteinExistence type="inferred from homology"/>
<organism evidence="2 3">
    <name type="scientific">Coffea canephora</name>
    <name type="common">Robusta coffee</name>
    <dbReference type="NCBI Taxonomy" id="49390"/>
    <lineage>
        <taxon>Eukaryota</taxon>
        <taxon>Viridiplantae</taxon>
        <taxon>Streptophyta</taxon>
        <taxon>Embryophyta</taxon>
        <taxon>Tracheophyta</taxon>
        <taxon>Spermatophyta</taxon>
        <taxon>Magnoliopsida</taxon>
        <taxon>eudicotyledons</taxon>
        <taxon>Gunneridae</taxon>
        <taxon>Pentapetalae</taxon>
        <taxon>asterids</taxon>
        <taxon>lamiids</taxon>
        <taxon>Gentianales</taxon>
        <taxon>Rubiaceae</taxon>
        <taxon>Ixoroideae</taxon>
        <taxon>Gardenieae complex</taxon>
        <taxon>Bertiereae - Coffeeae clade</taxon>
        <taxon>Coffeeae</taxon>
        <taxon>Coffea</taxon>
    </lineage>
</organism>
<accession>A0A068VEP2</accession>
<dbReference type="EMBL" id="HG739302">
    <property type="protein sequence ID" value="CDP18163.1"/>
    <property type="molecule type" value="Genomic_DNA"/>
</dbReference>
<dbReference type="Gramene" id="CDP18163">
    <property type="protein sequence ID" value="CDP18163"/>
    <property type="gene ID" value="GSCOC_T00007060001"/>
</dbReference>
<dbReference type="Gene3D" id="6.10.250.940">
    <property type="match status" value="1"/>
</dbReference>
<name>A0A068VEP2_COFCA</name>
<gene>
    <name evidence="2" type="ORF">GSCOC_T00007060001</name>
</gene>
<dbReference type="InterPro" id="IPR001563">
    <property type="entry name" value="Peptidase_S10"/>
</dbReference>
<dbReference type="SUPFAM" id="SSF53474">
    <property type="entry name" value="alpha/beta-Hydrolases"/>
    <property type="match status" value="1"/>
</dbReference>
<reference evidence="3" key="1">
    <citation type="journal article" date="2014" name="Science">
        <title>The coffee genome provides insight into the convergent evolution of caffeine biosynthesis.</title>
        <authorList>
            <person name="Denoeud F."/>
            <person name="Carretero-Paulet L."/>
            <person name="Dereeper A."/>
            <person name="Droc G."/>
            <person name="Guyot R."/>
            <person name="Pietrella M."/>
            <person name="Zheng C."/>
            <person name="Alberti A."/>
            <person name="Anthony F."/>
            <person name="Aprea G."/>
            <person name="Aury J.M."/>
            <person name="Bento P."/>
            <person name="Bernard M."/>
            <person name="Bocs S."/>
            <person name="Campa C."/>
            <person name="Cenci A."/>
            <person name="Combes M.C."/>
            <person name="Crouzillat D."/>
            <person name="Da Silva C."/>
            <person name="Daddiego L."/>
            <person name="De Bellis F."/>
            <person name="Dussert S."/>
            <person name="Garsmeur O."/>
            <person name="Gayraud T."/>
            <person name="Guignon V."/>
            <person name="Jahn K."/>
            <person name="Jamilloux V."/>
            <person name="Joet T."/>
            <person name="Labadie K."/>
            <person name="Lan T."/>
            <person name="Leclercq J."/>
            <person name="Lepelley M."/>
            <person name="Leroy T."/>
            <person name="Li L.T."/>
            <person name="Librado P."/>
            <person name="Lopez L."/>
            <person name="Munoz A."/>
            <person name="Noel B."/>
            <person name="Pallavicini A."/>
            <person name="Perrotta G."/>
            <person name="Poncet V."/>
            <person name="Pot D."/>
            <person name="Priyono X."/>
            <person name="Rigoreau M."/>
            <person name="Rouard M."/>
            <person name="Rozas J."/>
            <person name="Tranchant-Dubreuil C."/>
            <person name="VanBuren R."/>
            <person name="Zhang Q."/>
            <person name="Andrade A.C."/>
            <person name="Argout X."/>
            <person name="Bertrand B."/>
            <person name="de Kochko A."/>
            <person name="Graziosi G."/>
            <person name="Henry R.J."/>
            <person name="Jayarama X."/>
            <person name="Ming R."/>
            <person name="Nagai C."/>
            <person name="Rounsley S."/>
            <person name="Sankoff D."/>
            <person name="Giuliano G."/>
            <person name="Albert V.A."/>
            <person name="Wincker P."/>
            <person name="Lashermes P."/>
        </authorList>
    </citation>
    <scope>NUCLEOTIDE SEQUENCE [LARGE SCALE GENOMIC DNA]</scope>
    <source>
        <strain evidence="3">cv. DH200-94</strain>
    </source>
</reference>
<dbReference type="GO" id="GO:0006508">
    <property type="term" value="P:proteolysis"/>
    <property type="evidence" value="ECO:0007669"/>
    <property type="project" value="InterPro"/>
</dbReference>
<comment type="similarity">
    <text evidence="1">Belongs to the peptidase S10 family.</text>
</comment>
<dbReference type="Pfam" id="PF00450">
    <property type="entry name" value="Peptidase_S10"/>
    <property type="match status" value="1"/>
</dbReference>
<dbReference type="Proteomes" id="UP000295252">
    <property type="component" value="Chromosome XI"/>
</dbReference>
<dbReference type="Gene3D" id="3.40.50.12670">
    <property type="match status" value="1"/>
</dbReference>
<dbReference type="PhylomeDB" id="A0A068VEP2"/>
<keyword evidence="3" id="KW-1185">Reference proteome</keyword>